<dbReference type="GO" id="GO:0005524">
    <property type="term" value="F:ATP binding"/>
    <property type="evidence" value="ECO:0007669"/>
    <property type="project" value="UniProtKB-KW"/>
</dbReference>
<evidence type="ECO:0000313" key="13">
    <source>
        <dbReference type="EMBL" id="QDV33321.1"/>
    </source>
</evidence>
<dbReference type="PROSITE" id="PS51986">
    <property type="entry name" value="GS_BETA_GRASP"/>
    <property type="match status" value="1"/>
</dbReference>
<evidence type="ECO:0000256" key="3">
    <source>
        <dbReference type="ARBA" id="ARBA00022741"/>
    </source>
</evidence>
<accession>A0A518GXK7</accession>
<comment type="similarity">
    <text evidence="1 9 10">Belongs to the glutamine synthetase family.</text>
</comment>
<comment type="cofactor">
    <cofactor evidence="7">
        <name>Mg(2+)</name>
        <dbReference type="ChEBI" id="CHEBI:18420"/>
    </cofactor>
    <text evidence="7">Binds 2 Mg(2+) ions per subunit.</text>
</comment>
<evidence type="ECO:0000256" key="5">
    <source>
        <dbReference type="PIRSR" id="PIRSR604809-1"/>
    </source>
</evidence>
<dbReference type="Pfam" id="PF03951">
    <property type="entry name" value="Gln-synt_N"/>
    <property type="match status" value="1"/>
</dbReference>
<keyword evidence="14" id="KW-1185">Reference proteome</keyword>
<organism evidence="13 14">
    <name type="scientific">Tautonia plasticadhaerens</name>
    <dbReference type="NCBI Taxonomy" id="2527974"/>
    <lineage>
        <taxon>Bacteria</taxon>
        <taxon>Pseudomonadati</taxon>
        <taxon>Planctomycetota</taxon>
        <taxon>Planctomycetia</taxon>
        <taxon>Isosphaerales</taxon>
        <taxon>Isosphaeraceae</taxon>
        <taxon>Tautonia</taxon>
    </lineage>
</organism>
<feature type="binding site" evidence="7">
    <location>
        <position position="269"/>
    </location>
    <ligand>
        <name>Mg(2+)</name>
        <dbReference type="ChEBI" id="CHEBI:18420"/>
        <label>1</label>
    </ligand>
</feature>
<feature type="binding site" evidence="5">
    <location>
        <begin position="264"/>
        <end position="265"/>
    </location>
    <ligand>
        <name>L-glutamate</name>
        <dbReference type="ChEBI" id="CHEBI:29985"/>
    </ligand>
</feature>
<keyword evidence="3 6" id="KW-0547">Nucleotide-binding</keyword>
<dbReference type="InterPro" id="IPR004809">
    <property type="entry name" value="Gln_synth_I"/>
</dbReference>
<keyword evidence="7" id="KW-0479">Metal-binding</keyword>
<feature type="binding site" evidence="5">
    <location>
        <position position="321"/>
    </location>
    <ligand>
        <name>L-glutamate</name>
        <dbReference type="ChEBI" id="CHEBI:29985"/>
    </ligand>
</feature>
<dbReference type="SUPFAM" id="SSF54368">
    <property type="entry name" value="Glutamine synthetase, N-terminal domain"/>
    <property type="match status" value="1"/>
</dbReference>
<feature type="domain" description="GS beta-grasp" evidence="11">
    <location>
        <begin position="13"/>
        <end position="97"/>
    </location>
</feature>
<feature type="domain" description="GS catalytic" evidence="12">
    <location>
        <begin position="105"/>
        <end position="470"/>
    </location>
</feature>
<dbReference type="GO" id="GO:0005737">
    <property type="term" value="C:cytoplasm"/>
    <property type="evidence" value="ECO:0007669"/>
    <property type="project" value="TreeGrafter"/>
</dbReference>
<feature type="binding site" evidence="5">
    <location>
        <position position="339"/>
    </location>
    <ligand>
        <name>L-glutamate</name>
        <dbReference type="ChEBI" id="CHEBI:29985"/>
    </ligand>
</feature>
<dbReference type="AlphaFoldDB" id="A0A518GXK7"/>
<dbReference type="InterPro" id="IPR027302">
    <property type="entry name" value="Gln_synth_N_conserv_site"/>
</dbReference>
<feature type="binding site" evidence="7">
    <location>
        <position position="212"/>
    </location>
    <ligand>
        <name>Mg(2+)</name>
        <dbReference type="ChEBI" id="CHEBI:18420"/>
        <label>1</label>
    </ligand>
</feature>
<keyword evidence="7" id="KW-0460">Magnesium</keyword>
<dbReference type="PANTHER" id="PTHR43407">
    <property type="entry name" value="GLUTAMINE SYNTHETASE"/>
    <property type="match status" value="1"/>
</dbReference>
<dbReference type="GO" id="GO:0019740">
    <property type="term" value="P:nitrogen utilization"/>
    <property type="evidence" value="ECO:0007669"/>
    <property type="project" value="TreeGrafter"/>
</dbReference>
<protein>
    <submittedName>
        <fullName evidence="13">Glutamine synthetase</fullName>
        <ecNumber evidence="13">6.3.1.2</ecNumber>
    </submittedName>
</protein>
<evidence type="ECO:0000256" key="8">
    <source>
        <dbReference type="PIRSR" id="PIRSR604809-50"/>
    </source>
</evidence>
<evidence type="ECO:0000256" key="2">
    <source>
        <dbReference type="ARBA" id="ARBA00022598"/>
    </source>
</evidence>
<dbReference type="InterPro" id="IPR008147">
    <property type="entry name" value="Gln_synt_N"/>
</dbReference>
<keyword evidence="2 13" id="KW-0436">Ligase</keyword>
<name>A0A518GXK7_9BACT</name>
<dbReference type="Gene3D" id="3.30.590.10">
    <property type="entry name" value="Glutamine synthetase/guanido kinase, catalytic domain"/>
    <property type="match status" value="1"/>
</dbReference>
<reference evidence="13 14" key="1">
    <citation type="submission" date="2019-02" db="EMBL/GenBank/DDBJ databases">
        <title>Deep-cultivation of Planctomycetes and their phenomic and genomic characterization uncovers novel biology.</title>
        <authorList>
            <person name="Wiegand S."/>
            <person name="Jogler M."/>
            <person name="Boedeker C."/>
            <person name="Pinto D."/>
            <person name="Vollmers J."/>
            <person name="Rivas-Marin E."/>
            <person name="Kohn T."/>
            <person name="Peeters S.H."/>
            <person name="Heuer A."/>
            <person name="Rast P."/>
            <person name="Oberbeckmann S."/>
            <person name="Bunk B."/>
            <person name="Jeske O."/>
            <person name="Meyerdierks A."/>
            <person name="Storesund J.E."/>
            <person name="Kallscheuer N."/>
            <person name="Luecker S."/>
            <person name="Lage O.M."/>
            <person name="Pohl T."/>
            <person name="Merkel B.J."/>
            <person name="Hornburger P."/>
            <person name="Mueller R.-W."/>
            <person name="Bruemmer F."/>
            <person name="Labrenz M."/>
            <person name="Spormann A.M."/>
            <person name="Op den Camp H."/>
            <person name="Overmann J."/>
            <person name="Amann R."/>
            <person name="Jetten M.S.M."/>
            <person name="Mascher T."/>
            <person name="Medema M.H."/>
            <person name="Devos D.P."/>
            <person name="Kaster A.-K."/>
            <person name="Ovreas L."/>
            <person name="Rohde M."/>
            <person name="Galperin M.Y."/>
            <person name="Jogler C."/>
        </authorList>
    </citation>
    <scope>NUCLEOTIDE SEQUENCE [LARGE SCALE GENOMIC DNA]</scope>
    <source>
        <strain evidence="13 14">ElP</strain>
    </source>
</reference>
<feature type="binding site" evidence="6">
    <location>
        <position position="339"/>
    </location>
    <ligand>
        <name>ATP</name>
        <dbReference type="ChEBI" id="CHEBI:30616"/>
    </ligand>
</feature>
<evidence type="ECO:0000256" key="1">
    <source>
        <dbReference type="ARBA" id="ARBA00009897"/>
    </source>
</evidence>
<dbReference type="EMBL" id="CP036426">
    <property type="protein sequence ID" value="QDV33321.1"/>
    <property type="molecule type" value="Genomic_DNA"/>
</dbReference>
<dbReference type="InterPro" id="IPR008146">
    <property type="entry name" value="Gln_synth_cat_dom"/>
</dbReference>
<feature type="binding site" evidence="7">
    <location>
        <position position="358"/>
    </location>
    <ligand>
        <name>Mg(2+)</name>
        <dbReference type="ChEBI" id="CHEBI:18420"/>
        <label>1</label>
    </ligand>
</feature>
<evidence type="ECO:0000256" key="7">
    <source>
        <dbReference type="PIRSR" id="PIRSR604809-3"/>
    </source>
</evidence>
<dbReference type="KEGG" id="tpla:ElP_11920"/>
<dbReference type="SUPFAM" id="SSF55931">
    <property type="entry name" value="Glutamine synthetase/guanido kinase"/>
    <property type="match status" value="1"/>
</dbReference>
<dbReference type="GO" id="GO:0006542">
    <property type="term" value="P:glutamine biosynthetic process"/>
    <property type="evidence" value="ECO:0007669"/>
    <property type="project" value="InterPro"/>
</dbReference>
<evidence type="ECO:0000259" key="11">
    <source>
        <dbReference type="PROSITE" id="PS51986"/>
    </source>
</evidence>
<dbReference type="GO" id="GO:0004356">
    <property type="term" value="F:glutamine synthetase activity"/>
    <property type="evidence" value="ECO:0007669"/>
    <property type="project" value="UniProtKB-EC"/>
</dbReference>
<feature type="binding site" evidence="7">
    <location>
        <position position="130"/>
    </location>
    <ligand>
        <name>Mg(2+)</name>
        <dbReference type="ChEBI" id="CHEBI:18420"/>
        <label>1</label>
    </ligand>
</feature>
<feature type="binding site" evidence="7">
    <location>
        <position position="220"/>
    </location>
    <ligand>
        <name>Mg(2+)</name>
        <dbReference type="ChEBI" id="CHEBI:18420"/>
        <label>1</label>
    </ligand>
</feature>
<dbReference type="RefSeq" id="WP_145267713.1">
    <property type="nucleotide sequence ID" value="NZ_CP036426.1"/>
</dbReference>
<evidence type="ECO:0000256" key="10">
    <source>
        <dbReference type="RuleBase" id="RU000384"/>
    </source>
</evidence>
<keyword evidence="4 6" id="KW-0067">ATP-binding</keyword>
<dbReference type="SMART" id="SM01230">
    <property type="entry name" value="Gln-synt_C"/>
    <property type="match status" value="1"/>
</dbReference>
<dbReference type="GO" id="GO:0046872">
    <property type="term" value="F:metal ion binding"/>
    <property type="evidence" value="ECO:0007669"/>
    <property type="project" value="UniProtKB-KW"/>
</dbReference>
<evidence type="ECO:0000259" key="12">
    <source>
        <dbReference type="PROSITE" id="PS51987"/>
    </source>
</evidence>
<feature type="binding site" evidence="5">
    <location>
        <position position="327"/>
    </location>
    <ligand>
        <name>L-glutamate</name>
        <dbReference type="ChEBI" id="CHEBI:29985"/>
    </ligand>
</feature>
<dbReference type="Proteomes" id="UP000317835">
    <property type="component" value="Chromosome"/>
</dbReference>
<feature type="binding site" evidence="7">
    <location>
        <position position="132"/>
    </location>
    <ligand>
        <name>Mg(2+)</name>
        <dbReference type="ChEBI" id="CHEBI:18420"/>
        <label>1</label>
    </ligand>
</feature>
<proteinExistence type="inferred from homology"/>
<evidence type="ECO:0000256" key="4">
    <source>
        <dbReference type="ARBA" id="ARBA00022840"/>
    </source>
</evidence>
<evidence type="ECO:0000313" key="14">
    <source>
        <dbReference type="Proteomes" id="UP000317835"/>
    </source>
</evidence>
<evidence type="ECO:0000256" key="9">
    <source>
        <dbReference type="PROSITE-ProRule" id="PRU01330"/>
    </source>
</evidence>
<dbReference type="PROSITE" id="PS00180">
    <property type="entry name" value="GLNA_1"/>
    <property type="match status" value="1"/>
</dbReference>
<dbReference type="EC" id="6.3.1.2" evidence="13"/>
<feature type="modified residue" description="O-AMP-tyrosine" evidence="8">
    <location>
        <position position="398"/>
    </location>
</feature>
<dbReference type="Pfam" id="PF00120">
    <property type="entry name" value="Gln-synt_C"/>
    <property type="match status" value="1"/>
</dbReference>
<dbReference type="Gene3D" id="3.10.20.70">
    <property type="entry name" value="Glutamine synthetase, N-terminal domain"/>
    <property type="match status" value="1"/>
</dbReference>
<dbReference type="OrthoDB" id="9807095at2"/>
<dbReference type="PROSITE" id="PS51987">
    <property type="entry name" value="GS_CATALYTIC"/>
    <property type="match status" value="1"/>
</dbReference>
<dbReference type="InterPro" id="IPR014746">
    <property type="entry name" value="Gln_synth/guanido_kin_cat_dom"/>
</dbReference>
<dbReference type="NCBIfam" id="TIGR00653">
    <property type="entry name" value="GlnA"/>
    <property type="match status" value="1"/>
</dbReference>
<evidence type="ECO:0000256" key="6">
    <source>
        <dbReference type="PIRSR" id="PIRSR604809-2"/>
    </source>
</evidence>
<gene>
    <name evidence="13" type="primary">glnA_1</name>
    <name evidence="13" type="ORF">ElP_11920</name>
</gene>
<sequence>MSPKEVLAYIRQREVLTVDLRFMDFPGVWQHFAIPSDALTEATFDDGIPFDGSSVLGWRAINEADLLVVPQPETALIDPFAARPTLTMICNIQDPITQQDYTRDPRNIALKADQYLRETGLADECRIAPELEFFVFDRVRFDQTANQAFYHVDSEEGSWNQGRDAVGNLGHKPRSQLGYFPCPPMDSQSDLRTEMAQIMSDCGIGTSAHFHEAATGGQGEIDLLPRPIVEAADHVMLARYIIRNVARQHGKSATFMPKPLYGENGSGLHSHLTFRVDGRSVMAGQGYAGLSELAMHAIGGLIRHAPALCAFGNPTTNSYKRLVEGFEAPTKLAYSRRNRNAIIRVPVHDPGPLGRRIEYRCPDSSANPYLLFAAMLLAAIDGIQTHADPGEPLDRDIYEIGPEELDDVRGTPRSLDAALDALAADHEFLLKGDVFTPDVIDTWIWYKRQHEVEAVRLRPHPFEFALYYDVG</sequence>
<dbReference type="PANTHER" id="PTHR43407:SF1">
    <property type="entry name" value="LENGSIN"/>
    <property type="match status" value="1"/>
</dbReference>
<dbReference type="GO" id="GO:0016020">
    <property type="term" value="C:membrane"/>
    <property type="evidence" value="ECO:0007669"/>
    <property type="project" value="TreeGrafter"/>
</dbReference>
<dbReference type="InterPro" id="IPR036651">
    <property type="entry name" value="Gln_synt_N_sf"/>
</dbReference>
<keyword evidence="8" id="KW-0597">Phosphoprotein</keyword>
<feature type="binding site" evidence="5">
    <location>
        <position position="360"/>
    </location>
    <ligand>
        <name>L-glutamate</name>
        <dbReference type="ChEBI" id="CHEBI:29985"/>
    </ligand>
</feature>